<protein>
    <submittedName>
        <fullName evidence="2">Ovule protein</fullName>
    </submittedName>
</protein>
<dbReference type="Proteomes" id="UP000887565">
    <property type="component" value="Unplaced"/>
</dbReference>
<accession>A0A915JT23</accession>
<sequence length="87" mass="10250">NQILTKVYHVFKISSIFKPSLLPYDSSSSGEIFFNSDKIVSTSVCMKKRCERLLDRKKIFEFKKIYTSALIHKDKLKCTKMTSWHQK</sequence>
<reference evidence="2" key="1">
    <citation type="submission" date="2022-11" db="UniProtKB">
        <authorList>
            <consortium name="WormBaseParasite"/>
        </authorList>
    </citation>
    <scope>IDENTIFICATION</scope>
</reference>
<keyword evidence="1" id="KW-1185">Reference proteome</keyword>
<organism evidence="1 2">
    <name type="scientific">Romanomermis culicivorax</name>
    <name type="common">Nematode worm</name>
    <dbReference type="NCBI Taxonomy" id="13658"/>
    <lineage>
        <taxon>Eukaryota</taxon>
        <taxon>Metazoa</taxon>
        <taxon>Ecdysozoa</taxon>
        <taxon>Nematoda</taxon>
        <taxon>Enoplea</taxon>
        <taxon>Dorylaimia</taxon>
        <taxon>Mermithida</taxon>
        <taxon>Mermithoidea</taxon>
        <taxon>Mermithidae</taxon>
        <taxon>Romanomermis</taxon>
    </lineage>
</organism>
<name>A0A915JT23_ROMCU</name>
<dbReference type="AlphaFoldDB" id="A0A915JT23"/>
<evidence type="ECO:0000313" key="2">
    <source>
        <dbReference type="WBParaSite" id="nRc.2.0.1.t28982-RA"/>
    </source>
</evidence>
<dbReference type="WBParaSite" id="nRc.2.0.1.t28982-RA">
    <property type="protein sequence ID" value="nRc.2.0.1.t28982-RA"/>
    <property type="gene ID" value="nRc.2.0.1.g28982"/>
</dbReference>
<evidence type="ECO:0000313" key="1">
    <source>
        <dbReference type="Proteomes" id="UP000887565"/>
    </source>
</evidence>
<proteinExistence type="predicted"/>